<comment type="caution">
    <text evidence="1">The sequence shown here is derived from an EMBL/GenBank/DDBJ whole genome shotgun (WGS) entry which is preliminary data.</text>
</comment>
<sequence length="107" mass="11258">MHDHPEAERLKIVPPRVGTLRGSSLGEIRRLRAGRPGSRAPAARNIARGTVRAGQEIRMSPGHDTAQDFGVDALLALAGTGEALSVEAVAPNRLNGGYALPRESGDD</sequence>
<dbReference type="Proteomes" id="UP001500460">
    <property type="component" value="Unassembled WGS sequence"/>
</dbReference>
<name>A0ABN3JT79_9ACTN</name>
<evidence type="ECO:0000313" key="1">
    <source>
        <dbReference type="EMBL" id="GAA2438929.1"/>
    </source>
</evidence>
<reference evidence="1 2" key="1">
    <citation type="journal article" date="2019" name="Int. J. Syst. Evol. Microbiol.">
        <title>The Global Catalogue of Microorganisms (GCM) 10K type strain sequencing project: providing services to taxonomists for standard genome sequencing and annotation.</title>
        <authorList>
            <consortium name="The Broad Institute Genomics Platform"/>
            <consortium name="The Broad Institute Genome Sequencing Center for Infectious Disease"/>
            <person name="Wu L."/>
            <person name="Ma J."/>
        </authorList>
    </citation>
    <scope>NUCLEOTIDE SEQUENCE [LARGE SCALE GENOMIC DNA]</scope>
    <source>
        <strain evidence="1 2">JCM 6922</strain>
    </source>
</reference>
<evidence type="ECO:0000313" key="2">
    <source>
        <dbReference type="Proteomes" id="UP001500460"/>
    </source>
</evidence>
<gene>
    <name evidence="1" type="ORF">GCM10010421_31420</name>
</gene>
<dbReference type="EMBL" id="BAAATK010000017">
    <property type="protein sequence ID" value="GAA2438929.1"/>
    <property type="molecule type" value="Genomic_DNA"/>
</dbReference>
<organism evidence="1 2">
    <name type="scientific">Streptomyces glaucus</name>
    <dbReference type="NCBI Taxonomy" id="284029"/>
    <lineage>
        <taxon>Bacteria</taxon>
        <taxon>Bacillati</taxon>
        <taxon>Actinomycetota</taxon>
        <taxon>Actinomycetes</taxon>
        <taxon>Kitasatosporales</taxon>
        <taxon>Streptomycetaceae</taxon>
        <taxon>Streptomyces</taxon>
    </lineage>
</organism>
<proteinExistence type="predicted"/>
<protein>
    <submittedName>
        <fullName evidence="1">Uncharacterized protein</fullName>
    </submittedName>
</protein>
<keyword evidence="2" id="KW-1185">Reference proteome</keyword>
<accession>A0ABN3JT79</accession>